<evidence type="ECO:0000313" key="1">
    <source>
        <dbReference type="EMBL" id="RGW74886.1"/>
    </source>
</evidence>
<organism evidence="1 2">
    <name type="scientific">Holdemanella biformis</name>
    <dbReference type="NCBI Taxonomy" id="1735"/>
    <lineage>
        <taxon>Bacteria</taxon>
        <taxon>Bacillati</taxon>
        <taxon>Bacillota</taxon>
        <taxon>Erysipelotrichia</taxon>
        <taxon>Erysipelotrichales</taxon>
        <taxon>Erysipelotrichaceae</taxon>
        <taxon>Holdemanella</taxon>
    </lineage>
</organism>
<gene>
    <name evidence="1" type="ORF">DWV56_07210</name>
</gene>
<reference evidence="1 2" key="1">
    <citation type="submission" date="2018-08" db="EMBL/GenBank/DDBJ databases">
        <title>A genome reference for cultivated species of the human gut microbiota.</title>
        <authorList>
            <person name="Zou Y."/>
            <person name="Xue W."/>
            <person name="Luo G."/>
        </authorList>
    </citation>
    <scope>NUCLEOTIDE SEQUENCE [LARGE SCALE GENOMIC DNA]</scope>
    <source>
        <strain evidence="1 2">AF10-31</strain>
    </source>
</reference>
<sequence>MDFIDPIRLYFTNSQYNSILEDANRFQICNKYKPNINRFINILIRNYHSDFECTKLNPIKDYISVIDTVYDQTIQIKLKTMFYDLSLDSSNEKKNKTISFKPQKDISVLLDNIQSNFITPLNLSFPIYIRMLIDSFFQLPIYKREIYLFKENYSKIQKAIDQQKSISIKTKDNSIFEMKPYLIMEHKEKIYNYVIGKVRTNQNGCYEIATRKLMNITEVSVHFNSESDITFSDTDFKTFHKMIKNGVQFKYGDNEEHIIIQFNQKAYDLFKIRYLNKPMPIKTTQLENNQYLLEFDCSYFQAKTFFYIFAEDIKIISPKILATEFKNSYLNAANQYNQK</sequence>
<evidence type="ECO:0000313" key="2">
    <source>
        <dbReference type="Proteomes" id="UP000284651"/>
    </source>
</evidence>
<accession>A0A413CU03</accession>
<dbReference type="Proteomes" id="UP000284651">
    <property type="component" value="Unassembled WGS sequence"/>
</dbReference>
<dbReference type="EMBL" id="QSAT01000020">
    <property type="protein sequence ID" value="RGW74886.1"/>
    <property type="molecule type" value="Genomic_DNA"/>
</dbReference>
<proteinExistence type="predicted"/>
<name>A0A413CU03_9FIRM</name>
<dbReference type="AlphaFoldDB" id="A0A413CU03"/>
<comment type="caution">
    <text evidence="1">The sequence shown here is derived from an EMBL/GenBank/DDBJ whole genome shotgun (WGS) entry which is preliminary data.</text>
</comment>
<protein>
    <submittedName>
        <fullName evidence="1">WYL domain-containing protein</fullName>
    </submittedName>
</protein>
<dbReference type="RefSeq" id="WP_118357371.1">
    <property type="nucleotide sequence ID" value="NZ_QSAT01000020.1"/>
</dbReference>